<dbReference type="EMBL" id="AFNH02001051">
    <property type="protein sequence ID" value="EZG44966.1"/>
    <property type="molecule type" value="Genomic_DNA"/>
</dbReference>
<reference evidence="1" key="1">
    <citation type="submission" date="2013-12" db="EMBL/GenBank/DDBJ databases">
        <authorList>
            <person name="Omoto C.K."/>
            <person name="Sibley D."/>
            <person name="Venepally P."/>
            <person name="Hadjithomas M."/>
            <person name="Karamycheva S."/>
            <person name="Brunk B."/>
            <person name="Roos D."/>
            <person name="Caler E."/>
            <person name="Lorenzi H."/>
        </authorList>
    </citation>
    <scope>NUCLEOTIDE SEQUENCE</scope>
</reference>
<dbReference type="VEuPathDB" id="CryptoDB:GNI_142170"/>
<proteinExistence type="predicted"/>
<protein>
    <submittedName>
        <fullName evidence="1">Uncharacterized protein</fullName>
    </submittedName>
</protein>
<sequence>MRSDLLAFRYKLIKDHHWTVSQARELYSESQVGPWINLVASEVTKALGHRYRDVYQKCRNCLIAAYFPGSGSWVDVWDTEPHFPVGHRNDFRLNRLEQYSLHRRVWMEEQLVRRFLHLLIDQHVADTGLTQDAVISSMHRPGSITFSAEEETFNQLYDQALNETIAQAAIEQGYDYAWRVACAAITIVYDVWEIVGTQQAYSSVPEFTDKNDAWL</sequence>
<gene>
    <name evidence="1" type="ORF">GNI_142170</name>
</gene>
<keyword evidence="2" id="KW-1185">Reference proteome</keyword>
<dbReference type="AlphaFoldDB" id="A0A023B038"/>
<dbReference type="Proteomes" id="UP000019763">
    <property type="component" value="Unassembled WGS sequence"/>
</dbReference>
<comment type="caution">
    <text evidence="1">The sequence shown here is derived from an EMBL/GenBank/DDBJ whole genome shotgun (WGS) entry which is preliminary data.</text>
</comment>
<dbReference type="RefSeq" id="XP_011132614.1">
    <property type="nucleotide sequence ID" value="XM_011134312.1"/>
</dbReference>
<name>A0A023B038_GRENI</name>
<organism evidence="1 2">
    <name type="scientific">Gregarina niphandrodes</name>
    <name type="common">Septate eugregarine</name>
    <dbReference type="NCBI Taxonomy" id="110365"/>
    <lineage>
        <taxon>Eukaryota</taxon>
        <taxon>Sar</taxon>
        <taxon>Alveolata</taxon>
        <taxon>Apicomplexa</taxon>
        <taxon>Conoidasida</taxon>
        <taxon>Gregarinasina</taxon>
        <taxon>Eugregarinorida</taxon>
        <taxon>Gregarinidae</taxon>
        <taxon>Gregarina</taxon>
    </lineage>
</organism>
<dbReference type="GeneID" id="22915040"/>
<evidence type="ECO:0000313" key="1">
    <source>
        <dbReference type="EMBL" id="EZG44966.1"/>
    </source>
</evidence>
<accession>A0A023B038</accession>
<evidence type="ECO:0000313" key="2">
    <source>
        <dbReference type="Proteomes" id="UP000019763"/>
    </source>
</evidence>